<dbReference type="EMBL" id="LJCO01000054">
    <property type="protein sequence ID" value="KPV43302.1"/>
    <property type="molecule type" value="Genomic_DNA"/>
</dbReference>
<gene>
    <name evidence="1" type="ORF">AN477_13645</name>
</gene>
<protein>
    <submittedName>
        <fullName evidence="1">Uncharacterized protein</fullName>
    </submittedName>
</protein>
<comment type="caution">
    <text evidence="1">The sequence shown here is derived from an EMBL/GenBank/DDBJ whole genome shotgun (WGS) entry which is preliminary data.</text>
</comment>
<evidence type="ECO:0000313" key="1">
    <source>
        <dbReference type="EMBL" id="KPV43302.1"/>
    </source>
</evidence>
<proteinExistence type="predicted"/>
<reference evidence="1 2" key="1">
    <citation type="submission" date="2015-09" db="EMBL/GenBank/DDBJ databases">
        <title>Draft genome sequence of Alicyclobacillus ferrooxydans DSM 22381.</title>
        <authorList>
            <person name="Hemp J."/>
        </authorList>
    </citation>
    <scope>NUCLEOTIDE SEQUENCE [LARGE SCALE GENOMIC DNA]</scope>
    <source>
        <strain evidence="1 2">TC-34</strain>
    </source>
</reference>
<accession>A0A0P9CCF7</accession>
<dbReference type="Proteomes" id="UP000050482">
    <property type="component" value="Unassembled WGS sequence"/>
</dbReference>
<organism evidence="1 2">
    <name type="scientific">Alicyclobacillus ferrooxydans</name>
    <dbReference type="NCBI Taxonomy" id="471514"/>
    <lineage>
        <taxon>Bacteria</taxon>
        <taxon>Bacillati</taxon>
        <taxon>Bacillota</taxon>
        <taxon>Bacilli</taxon>
        <taxon>Bacillales</taxon>
        <taxon>Alicyclobacillaceae</taxon>
        <taxon>Alicyclobacillus</taxon>
    </lineage>
</organism>
<sequence>MKFETHRESWEWASSVVYNEIGNIYEGYRTEDEKIACSLVYELTRLNTFHGPTFYVFAHNEYNQTDQKRWYMVWVERV</sequence>
<evidence type="ECO:0000313" key="2">
    <source>
        <dbReference type="Proteomes" id="UP000050482"/>
    </source>
</evidence>
<name>A0A0P9CCF7_9BACL</name>
<dbReference type="PATRIC" id="fig|471514.4.peg.1437"/>
<keyword evidence="2" id="KW-1185">Reference proteome</keyword>
<dbReference type="AlphaFoldDB" id="A0A0P9CCF7"/>